<dbReference type="Gene3D" id="1.25.40.20">
    <property type="entry name" value="Ankyrin repeat-containing domain"/>
    <property type="match status" value="1"/>
</dbReference>
<dbReference type="GO" id="GO:0004540">
    <property type="term" value="F:RNA nuclease activity"/>
    <property type="evidence" value="ECO:0007669"/>
    <property type="project" value="TreeGrafter"/>
</dbReference>
<dbReference type="GO" id="GO:0005634">
    <property type="term" value="C:nucleus"/>
    <property type="evidence" value="ECO:0007669"/>
    <property type="project" value="EnsemblFungi"/>
</dbReference>
<keyword evidence="1" id="KW-0677">Repeat</keyword>
<dbReference type="HOGENOM" id="CLU_000134_20_0_1"/>
<dbReference type="KEGG" id="tbl:TBLA_0G01550"/>
<protein>
    <recommendedName>
        <fullName evidence="6">Ankyrin repeat-containing protein YAR1</fullName>
    </recommendedName>
</protein>
<sequence length="206" mass="23100">MALYNGKLDQEQQDAIIYNARVGDLETLEEIFTTLIDPKVITTIQESENASTILHILAANGDNDIIKYIISLVRPNTTMEEFEKYINHANKEGNTPLHWASLNGKLETVKLLCDEYEADPFIRNNAGHDSIYEAENNGKEVIENYFLSKYDVEPGSDDDDEVEQQSEASISNVEVNVGTEIESVTKEAAEVLVSQTKDLNLNNESK</sequence>
<keyword evidence="5" id="KW-1185">Reference proteome</keyword>
<evidence type="ECO:0000256" key="3">
    <source>
        <dbReference type="PROSITE-ProRule" id="PRU00023"/>
    </source>
</evidence>
<dbReference type="GO" id="GO:0042274">
    <property type="term" value="P:ribosomal small subunit biogenesis"/>
    <property type="evidence" value="ECO:0007669"/>
    <property type="project" value="EnsemblFungi"/>
</dbReference>
<organism evidence="4 5">
    <name type="scientific">Henningerozyma blattae (strain ATCC 34711 / CBS 6284 / DSM 70876 / NBRC 10599 / NRRL Y-10934 / UCD 77-7)</name>
    <name type="common">Yeast</name>
    <name type="synonym">Tetrapisispora blattae</name>
    <dbReference type="NCBI Taxonomy" id="1071380"/>
    <lineage>
        <taxon>Eukaryota</taxon>
        <taxon>Fungi</taxon>
        <taxon>Dikarya</taxon>
        <taxon>Ascomycota</taxon>
        <taxon>Saccharomycotina</taxon>
        <taxon>Saccharomycetes</taxon>
        <taxon>Saccharomycetales</taxon>
        <taxon>Saccharomycetaceae</taxon>
        <taxon>Henningerozyma</taxon>
    </lineage>
</organism>
<proteinExistence type="predicted"/>
<dbReference type="GeneID" id="14497231"/>
<dbReference type="RefSeq" id="XP_004181618.1">
    <property type="nucleotide sequence ID" value="XM_004181570.1"/>
</dbReference>
<dbReference type="SUPFAM" id="SSF48403">
    <property type="entry name" value="Ankyrin repeat"/>
    <property type="match status" value="1"/>
</dbReference>
<evidence type="ECO:0000313" key="5">
    <source>
        <dbReference type="Proteomes" id="UP000002866"/>
    </source>
</evidence>
<dbReference type="eggNOG" id="KOG0504">
    <property type="taxonomic scope" value="Eukaryota"/>
</dbReference>
<dbReference type="PANTHER" id="PTHR24141">
    <property type="entry name" value="2-5A-DEPENDENT RIBONUCLEASE"/>
    <property type="match status" value="1"/>
</dbReference>
<evidence type="ECO:0000256" key="1">
    <source>
        <dbReference type="ARBA" id="ARBA00022737"/>
    </source>
</evidence>
<dbReference type="GO" id="GO:0000056">
    <property type="term" value="P:ribosomal small subunit export from nucleus"/>
    <property type="evidence" value="ECO:0007669"/>
    <property type="project" value="EnsemblFungi"/>
</dbReference>
<dbReference type="PROSITE" id="PS50297">
    <property type="entry name" value="ANK_REP_REGION"/>
    <property type="match status" value="1"/>
</dbReference>
<dbReference type="PROSITE" id="PS50088">
    <property type="entry name" value="ANK_REPEAT"/>
    <property type="match status" value="1"/>
</dbReference>
<dbReference type="Proteomes" id="UP000002866">
    <property type="component" value="Chromosome 7"/>
</dbReference>
<dbReference type="PANTHER" id="PTHR24141:SF1">
    <property type="entry name" value="2-5A-DEPENDENT RIBONUCLEASE"/>
    <property type="match status" value="1"/>
</dbReference>
<dbReference type="GO" id="GO:0051082">
    <property type="term" value="F:unfolded protein binding"/>
    <property type="evidence" value="ECO:0007669"/>
    <property type="project" value="EnsemblFungi"/>
</dbReference>
<evidence type="ECO:0000313" key="4">
    <source>
        <dbReference type="EMBL" id="CCH62099.1"/>
    </source>
</evidence>
<dbReference type="FunCoup" id="I2H6U7">
    <property type="interactions" value="72"/>
</dbReference>
<accession>I2H6U7</accession>
<name>I2H6U7_HENB6</name>
<keyword evidence="2 3" id="KW-0040">ANK repeat</keyword>
<gene>
    <name evidence="4" type="primary">TBLA0G01550</name>
    <name evidence="4" type="ORF">TBLA_0G01550</name>
</gene>
<dbReference type="GO" id="GO:0006970">
    <property type="term" value="P:response to osmotic stress"/>
    <property type="evidence" value="ECO:0007669"/>
    <property type="project" value="EnsemblFungi"/>
</dbReference>
<dbReference type="GO" id="GO:0006396">
    <property type="term" value="P:RNA processing"/>
    <property type="evidence" value="ECO:0007669"/>
    <property type="project" value="TreeGrafter"/>
</dbReference>
<dbReference type="OrthoDB" id="10057496at2759"/>
<dbReference type="GO" id="GO:0032880">
    <property type="term" value="P:regulation of protein localization"/>
    <property type="evidence" value="ECO:0007669"/>
    <property type="project" value="EnsemblFungi"/>
</dbReference>
<dbReference type="GO" id="GO:0034599">
    <property type="term" value="P:cellular response to oxidative stress"/>
    <property type="evidence" value="ECO:0007669"/>
    <property type="project" value="EnsemblFungi"/>
</dbReference>
<dbReference type="AlphaFoldDB" id="I2H6U7"/>
<dbReference type="STRING" id="1071380.I2H6U7"/>
<dbReference type="InterPro" id="IPR002110">
    <property type="entry name" value="Ankyrin_rpt"/>
</dbReference>
<dbReference type="SMART" id="SM00248">
    <property type="entry name" value="ANK"/>
    <property type="match status" value="3"/>
</dbReference>
<dbReference type="InParanoid" id="I2H6U7"/>
<dbReference type="Pfam" id="PF12796">
    <property type="entry name" value="Ank_2"/>
    <property type="match status" value="1"/>
</dbReference>
<evidence type="ECO:0008006" key="6">
    <source>
        <dbReference type="Google" id="ProtNLM"/>
    </source>
</evidence>
<reference evidence="4 5" key="1">
    <citation type="journal article" date="2011" name="Proc. Natl. Acad. Sci. U.S.A.">
        <title>Evolutionary erosion of yeast sex chromosomes by mating-type switching accidents.</title>
        <authorList>
            <person name="Gordon J.L."/>
            <person name="Armisen D."/>
            <person name="Proux-Wera E."/>
            <person name="Oheigeartaigh S.S."/>
            <person name="Byrne K.P."/>
            <person name="Wolfe K.H."/>
        </authorList>
    </citation>
    <scope>NUCLEOTIDE SEQUENCE [LARGE SCALE GENOMIC DNA]</scope>
    <source>
        <strain evidence="5">ATCC 34711 / CBS 6284 / DSM 70876 / NBRC 10599 / NRRL Y-10934 / UCD 77-7</strain>
    </source>
</reference>
<dbReference type="InterPro" id="IPR036770">
    <property type="entry name" value="Ankyrin_rpt-contain_sf"/>
</dbReference>
<dbReference type="OMA" id="EAENVGW"/>
<evidence type="ECO:0000256" key="2">
    <source>
        <dbReference type="ARBA" id="ARBA00023043"/>
    </source>
</evidence>
<dbReference type="GO" id="GO:0003723">
    <property type="term" value="F:RNA binding"/>
    <property type="evidence" value="ECO:0007669"/>
    <property type="project" value="TreeGrafter"/>
</dbReference>
<dbReference type="EMBL" id="HE806322">
    <property type="protein sequence ID" value="CCH62099.1"/>
    <property type="molecule type" value="Genomic_DNA"/>
</dbReference>
<feature type="repeat" description="ANK" evidence="3">
    <location>
        <begin position="92"/>
        <end position="112"/>
    </location>
</feature>